<dbReference type="Proteomes" id="UP000680714">
    <property type="component" value="Unassembled WGS sequence"/>
</dbReference>
<name>A0ABS5I710_9PROT</name>
<sequence length="180" mass="19187">MLMDAARSSLLIVDVQENLGPVMAEPRQVYRNCTMLLRAAARLAVPVTISEQYPKGLGPTMGELLAEAPAGVVMEKLHFSCAAEPAILTRLRGFDRPQVVVAGIEAHVCVLQSALGLKAAGFEVFVVADACSSRIVGNHQMALSRMAAAGVAVVSTEMAVFEWLHVAGTPAFKDMIKLIK</sequence>
<dbReference type="InterPro" id="IPR050993">
    <property type="entry name" value="Isochorismatase_domain"/>
</dbReference>
<dbReference type="PANTHER" id="PTHR14119">
    <property type="entry name" value="HYDROLASE"/>
    <property type="match status" value="1"/>
</dbReference>
<gene>
    <name evidence="2" type="ORF">KEC16_00545</name>
</gene>
<dbReference type="Pfam" id="PF00857">
    <property type="entry name" value="Isochorismatase"/>
    <property type="match status" value="1"/>
</dbReference>
<proteinExistence type="predicted"/>
<dbReference type="SUPFAM" id="SSF52499">
    <property type="entry name" value="Isochorismatase-like hydrolases"/>
    <property type="match status" value="1"/>
</dbReference>
<dbReference type="EMBL" id="JAGTUF010000001">
    <property type="protein sequence ID" value="MBR9970198.1"/>
    <property type="molecule type" value="Genomic_DNA"/>
</dbReference>
<dbReference type="InterPro" id="IPR036380">
    <property type="entry name" value="Isochorismatase-like_sf"/>
</dbReference>
<accession>A0ABS5I710</accession>
<dbReference type="GO" id="GO:0016787">
    <property type="term" value="F:hydrolase activity"/>
    <property type="evidence" value="ECO:0007669"/>
    <property type="project" value="UniProtKB-KW"/>
</dbReference>
<keyword evidence="3" id="KW-1185">Reference proteome</keyword>
<dbReference type="CDD" id="cd01012">
    <property type="entry name" value="YcaC_related"/>
    <property type="match status" value="1"/>
</dbReference>
<reference evidence="2 3" key="1">
    <citation type="submission" date="2021-04" db="EMBL/GenBank/DDBJ databases">
        <title>Magnetospirillum sulfuroxidans sp. nov., a facultative chemolithoautotrophic sulfur-oxidizing alphaproteobacterium isolated from freshwater sediment and proposals for Paramagetospirillum gen. nov., and Magnetospirillaceae fam. nov.</title>
        <authorList>
            <person name="Koziaeva V."/>
            <person name="Geelhoed J.S."/>
            <person name="Sorokin D.Y."/>
            <person name="Grouzdev D.S."/>
        </authorList>
    </citation>
    <scope>NUCLEOTIDE SEQUENCE [LARGE SCALE GENOMIC DNA]</scope>
    <source>
        <strain evidence="2 3">J10</strain>
    </source>
</reference>
<organism evidence="2 3">
    <name type="scientific">Magnetospirillum sulfuroxidans</name>
    <dbReference type="NCBI Taxonomy" id="611300"/>
    <lineage>
        <taxon>Bacteria</taxon>
        <taxon>Pseudomonadati</taxon>
        <taxon>Pseudomonadota</taxon>
        <taxon>Alphaproteobacteria</taxon>
        <taxon>Rhodospirillales</taxon>
        <taxon>Rhodospirillaceae</taxon>
        <taxon>Magnetospirillum</taxon>
    </lineage>
</organism>
<dbReference type="InterPro" id="IPR000868">
    <property type="entry name" value="Isochorismatase-like_dom"/>
</dbReference>
<dbReference type="Gene3D" id="3.40.50.850">
    <property type="entry name" value="Isochorismatase-like"/>
    <property type="match status" value="1"/>
</dbReference>
<feature type="domain" description="Isochorismatase-like" evidence="1">
    <location>
        <begin position="10"/>
        <end position="157"/>
    </location>
</feature>
<protein>
    <submittedName>
        <fullName evidence="2">Hydrolase</fullName>
    </submittedName>
</protein>
<comment type="caution">
    <text evidence="2">The sequence shown here is derived from an EMBL/GenBank/DDBJ whole genome shotgun (WGS) entry which is preliminary data.</text>
</comment>
<dbReference type="PANTHER" id="PTHR14119:SF3">
    <property type="entry name" value="ISOCHORISMATASE DOMAIN-CONTAINING PROTEIN 2"/>
    <property type="match status" value="1"/>
</dbReference>
<evidence type="ECO:0000313" key="2">
    <source>
        <dbReference type="EMBL" id="MBR9970198.1"/>
    </source>
</evidence>
<keyword evidence="2" id="KW-0378">Hydrolase</keyword>
<evidence type="ECO:0000313" key="3">
    <source>
        <dbReference type="Proteomes" id="UP000680714"/>
    </source>
</evidence>
<evidence type="ECO:0000259" key="1">
    <source>
        <dbReference type="Pfam" id="PF00857"/>
    </source>
</evidence>